<evidence type="ECO:0000313" key="3">
    <source>
        <dbReference type="Proteomes" id="UP000335636"/>
    </source>
</evidence>
<reference evidence="2 3" key="1">
    <citation type="submission" date="2019-04" db="EMBL/GenBank/DDBJ databases">
        <authorList>
            <person name="Alioto T."/>
            <person name="Alioto T."/>
        </authorList>
    </citation>
    <scope>NUCLEOTIDE SEQUENCE [LARGE SCALE GENOMIC DNA]</scope>
</reference>
<keyword evidence="3" id="KW-1185">Reference proteome</keyword>
<gene>
    <name evidence="1" type="ORF">GHT09_014293</name>
    <name evidence="2" type="ORF">MONAX_5E023694</name>
</gene>
<dbReference type="Proteomes" id="UP000662637">
    <property type="component" value="Unassembled WGS sequence"/>
</dbReference>
<dbReference type="EMBL" id="CABDUW010001962">
    <property type="protein sequence ID" value="VTJ84825.1"/>
    <property type="molecule type" value="Genomic_DNA"/>
</dbReference>
<dbReference type="EMBL" id="WJEC01003586">
    <property type="protein sequence ID" value="KAF7474941.1"/>
    <property type="molecule type" value="Genomic_DNA"/>
</dbReference>
<accession>A0A5E4CSP5</accession>
<sequence length="65" mass="7267">MEPSLDGPCSWVHAVLGGNILRFIPQEPGSFITASSLFKDVNLNLRFCYDPPPGPPQELEEHRMD</sequence>
<organism evidence="2 3">
    <name type="scientific">Marmota monax</name>
    <name type="common">Woodchuck</name>
    <dbReference type="NCBI Taxonomy" id="9995"/>
    <lineage>
        <taxon>Eukaryota</taxon>
        <taxon>Metazoa</taxon>
        <taxon>Chordata</taxon>
        <taxon>Craniata</taxon>
        <taxon>Vertebrata</taxon>
        <taxon>Euteleostomi</taxon>
        <taxon>Mammalia</taxon>
        <taxon>Eutheria</taxon>
        <taxon>Euarchontoglires</taxon>
        <taxon>Glires</taxon>
        <taxon>Rodentia</taxon>
        <taxon>Sciuromorpha</taxon>
        <taxon>Sciuridae</taxon>
        <taxon>Xerinae</taxon>
        <taxon>Marmotini</taxon>
        <taxon>Marmota</taxon>
    </lineage>
</organism>
<proteinExistence type="predicted"/>
<dbReference type="AlphaFoldDB" id="A0A5E4CSP5"/>
<dbReference type="Proteomes" id="UP000335636">
    <property type="component" value="Unassembled WGS sequence"/>
</dbReference>
<reference evidence="1" key="2">
    <citation type="submission" date="2020-08" db="EMBL/GenBank/DDBJ databases">
        <authorList>
            <person name="Shumante A."/>
            <person name="Zimin A.V."/>
            <person name="Puiu D."/>
            <person name="Salzberg S.L."/>
        </authorList>
    </citation>
    <scope>NUCLEOTIDE SEQUENCE</scope>
    <source>
        <strain evidence="1">WC2-LM</strain>
        <tissue evidence="1">Liver</tissue>
    </source>
</reference>
<name>A0A5E4CSP5_MARMO</name>
<evidence type="ECO:0000313" key="2">
    <source>
        <dbReference type="EMBL" id="VTJ84825.1"/>
    </source>
</evidence>
<evidence type="ECO:0000313" key="1">
    <source>
        <dbReference type="EMBL" id="KAF7474941.1"/>
    </source>
</evidence>
<protein>
    <submittedName>
        <fullName evidence="2">Uncharacterized protein</fullName>
    </submittedName>
</protein>